<organism evidence="2 3">
    <name type="scientific">Paractinoplanes atraurantiacus</name>
    <dbReference type="NCBI Taxonomy" id="1036182"/>
    <lineage>
        <taxon>Bacteria</taxon>
        <taxon>Bacillati</taxon>
        <taxon>Actinomycetota</taxon>
        <taxon>Actinomycetes</taxon>
        <taxon>Micromonosporales</taxon>
        <taxon>Micromonosporaceae</taxon>
        <taxon>Paractinoplanes</taxon>
    </lineage>
</organism>
<name>A0A285K0K4_9ACTN</name>
<dbReference type="PANTHER" id="PTHR43792">
    <property type="entry name" value="GNAT FAMILY, PUTATIVE (AFU_ORTHOLOGUE AFUA_3G00765)-RELATED-RELATED"/>
    <property type="match status" value="1"/>
</dbReference>
<protein>
    <submittedName>
        <fullName evidence="2">Acetyltransferase (GNAT) domain-containing protein</fullName>
    </submittedName>
</protein>
<accession>A0A285K0K4</accession>
<evidence type="ECO:0000313" key="2">
    <source>
        <dbReference type="EMBL" id="SNY66119.1"/>
    </source>
</evidence>
<dbReference type="InterPro" id="IPR016181">
    <property type="entry name" value="Acyl_CoA_acyltransferase"/>
</dbReference>
<dbReference type="Proteomes" id="UP000219612">
    <property type="component" value="Unassembled WGS sequence"/>
</dbReference>
<dbReference type="InterPro" id="IPR051531">
    <property type="entry name" value="N-acetyltransferase"/>
</dbReference>
<proteinExistence type="predicted"/>
<sequence>MAGADWTPDLSLEVHVAFQLRIVTDPPADLIRLGAVHEGELVGYVDLHGHEPRRRELGYVIGDSHRWGRGYGGAAARAGLAYGFGVLGLTEIWAEALTGNTASVRILQGLGMTEIDHGAPGPYRRFTISVGS</sequence>
<keyword evidence="2" id="KW-0808">Transferase</keyword>
<dbReference type="Pfam" id="PF13302">
    <property type="entry name" value="Acetyltransf_3"/>
    <property type="match status" value="1"/>
</dbReference>
<dbReference type="EMBL" id="OBDY01000029">
    <property type="protein sequence ID" value="SNY66119.1"/>
    <property type="molecule type" value="Genomic_DNA"/>
</dbReference>
<gene>
    <name evidence="2" type="ORF">SAMN05421748_12988</name>
</gene>
<dbReference type="AlphaFoldDB" id="A0A285K0K4"/>
<evidence type="ECO:0000313" key="3">
    <source>
        <dbReference type="Proteomes" id="UP000219612"/>
    </source>
</evidence>
<dbReference type="SUPFAM" id="SSF55729">
    <property type="entry name" value="Acyl-CoA N-acyltransferases (Nat)"/>
    <property type="match status" value="1"/>
</dbReference>
<keyword evidence="3" id="KW-1185">Reference proteome</keyword>
<evidence type="ECO:0000259" key="1">
    <source>
        <dbReference type="PROSITE" id="PS51186"/>
    </source>
</evidence>
<reference evidence="2 3" key="1">
    <citation type="submission" date="2017-09" db="EMBL/GenBank/DDBJ databases">
        <authorList>
            <person name="Ehlers B."/>
            <person name="Leendertz F.H."/>
        </authorList>
    </citation>
    <scope>NUCLEOTIDE SEQUENCE [LARGE SCALE GENOMIC DNA]</scope>
    <source>
        <strain evidence="2 3">CGMCC 4.6857</strain>
    </source>
</reference>
<dbReference type="GO" id="GO:0016747">
    <property type="term" value="F:acyltransferase activity, transferring groups other than amino-acyl groups"/>
    <property type="evidence" value="ECO:0007669"/>
    <property type="project" value="InterPro"/>
</dbReference>
<feature type="domain" description="N-acetyltransferase" evidence="1">
    <location>
        <begin position="1"/>
        <end position="132"/>
    </location>
</feature>
<dbReference type="InterPro" id="IPR000182">
    <property type="entry name" value="GNAT_dom"/>
</dbReference>
<dbReference type="PROSITE" id="PS51186">
    <property type="entry name" value="GNAT"/>
    <property type="match status" value="1"/>
</dbReference>
<dbReference type="Gene3D" id="3.40.630.30">
    <property type="match status" value="1"/>
</dbReference>
<dbReference type="PANTHER" id="PTHR43792:SF1">
    <property type="entry name" value="N-ACETYLTRANSFERASE DOMAIN-CONTAINING PROTEIN"/>
    <property type="match status" value="1"/>
</dbReference>